<evidence type="ECO:0000256" key="3">
    <source>
        <dbReference type="ARBA" id="ARBA00022692"/>
    </source>
</evidence>
<sequence length="115" mass="13570">MSFKIIFLLNCRLHCFLHFKSDGFLCIDIEILQTIEIENLPRALRRYAKQVDELNLIRIKEIFAKNFKNIRALVALLILAISIYFYTILAVKQETFLEEIDQEVAEEMDTKTSKK</sequence>
<evidence type="ECO:0000256" key="7">
    <source>
        <dbReference type="RuleBase" id="RU367056"/>
    </source>
</evidence>
<dbReference type="EMBL" id="UYYG01001150">
    <property type="protein sequence ID" value="VDN54534.1"/>
    <property type="molecule type" value="Genomic_DNA"/>
</dbReference>
<dbReference type="GO" id="GO:0005743">
    <property type="term" value="C:mitochondrial inner membrane"/>
    <property type="evidence" value="ECO:0007669"/>
    <property type="project" value="UniProtKB-UniRule"/>
</dbReference>
<feature type="transmembrane region" description="Helical" evidence="7">
    <location>
        <begin position="70"/>
        <end position="89"/>
    </location>
</feature>
<dbReference type="STRING" id="318479.A0A0N4U0R0"/>
<keyword evidence="7" id="KW-0999">Mitochondrion inner membrane</keyword>
<keyword evidence="4 7" id="KW-1133">Transmembrane helix</keyword>
<dbReference type="Proteomes" id="UP000038040">
    <property type="component" value="Unplaced"/>
</dbReference>
<evidence type="ECO:0000256" key="4">
    <source>
        <dbReference type="ARBA" id="ARBA00022989"/>
    </source>
</evidence>
<protein>
    <recommendedName>
        <fullName evidence="7">Cytochrome c oxidase assembly factor 3</fullName>
    </recommendedName>
</protein>
<comment type="subcellular location">
    <subcellularLocation>
        <location evidence="1">Mitochondrion membrane</location>
        <topology evidence="1">Single-pass membrane protein</topology>
    </subcellularLocation>
</comment>
<evidence type="ECO:0000256" key="2">
    <source>
        <dbReference type="ARBA" id="ARBA00007035"/>
    </source>
</evidence>
<keyword evidence="11" id="KW-1185">Reference proteome</keyword>
<dbReference type="AlphaFoldDB" id="A0A0N4U0R0"/>
<dbReference type="PANTHER" id="PTHR15642:SF3">
    <property type="entry name" value="CYTOCHROME C OXIDASE ASSEMBLY FACTOR 3 HOMOLOG, MITOCHONDRIAL"/>
    <property type="match status" value="1"/>
</dbReference>
<evidence type="ECO:0000256" key="6">
    <source>
        <dbReference type="ARBA" id="ARBA00023136"/>
    </source>
</evidence>
<keyword evidence="5 7" id="KW-0496">Mitochondrion</keyword>
<reference evidence="12" key="1">
    <citation type="submission" date="2017-02" db="UniProtKB">
        <authorList>
            <consortium name="WormBaseParasite"/>
        </authorList>
    </citation>
    <scope>IDENTIFICATION</scope>
</reference>
<evidence type="ECO:0000256" key="5">
    <source>
        <dbReference type="ARBA" id="ARBA00023128"/>
    </source>
</evidence>
<name>A0A0N4U0R0_DRAME</name>
<feature type="domain" description="Cytochrome c oxidase assembly factor 3 mitochondrial coiled-coil" evidence="8">
    <location>
        <begin position="55"/>
        <end position="103"/>
    </location>
</feature>
<organism evidence="10 12">
    <name type="scientific">Dracunculus medinensis</name>
    <name type="common">Guinea worm</name>
    <dbReference type="NCBI Taxonomy" id="318479"/>
    <lineage>
        <taxon>Eukaryota</taxon>
        <taxon>Metazoa</taxon>
        <taxon>Ecdysozoa</taxon>
        <taxon>Nematoda</taxon>
        <taxon>Chromadorea</taxon>
        <taxon>Rhabditida</taxon>
        <taxon>Spirurina</taxon>
        <taxon>Dracunculoidea</taxon>
        <taxon>Dracunculidae</taxon>
        <taxon>Dracunculus</taxon>
    </lineage>
</organism>
<comment type="similarity">
    <text evidence="2 7">Belongs to the COA3 family.</text>
</comment>
<dbReference type="Proteomes" id="UP000274756">
    <property type="component" value="Unassembled WGS sequence"/>
</dbReference>
<dbReference type="GO" id="GO:0033617">
    <property type="term" value="P:mitochondrial respiratory chain complex IV assembly"/>
    <property type="evidence" value="ECO:0007669"/>
    <property type="project" value="UniProtKB-UniRule"/>
</dbReference>
<dbReference type="Pfam" id="PF09813">
    <property type="entry name" value="Coa3_cc"/>
    <property type="match status" value="1"/>
</dbReference>
<dbReference type="WBParaSite" id="DME_0000014701-mRNA-1">
    <property type="protein sequence ID" value="DME_0000014701-mRNA-1"/>
    <property type="gene ID" value="DME_0000014701"/>
</dbReference>
<dbReference type="InterPro" id="IPR018628">
    <property type="entry name" value="Coa3_CC"/>
</dbReference>
<keyword evidence="6 7" id="KW-0472">Membrane</keyword>
<evidence type="ECO:0000313" key="12">
    <source>
        <dbReference type="WBParaSite" id="DME_0000014701-mRNA-1"/>
    </source>
</evidence>
<comment type="subunit">
    <text evidence="7">Component of 250-400 kDa complexes called cytochrome oxidase assembly intermediates or COA complexes.</text>
</comment>
<dbReference type="InterPro" id="IPR041752">
    <property type="entry name" value="Coa3"/>
</dbReference>
<evidence type="ECO:0000313" key="10">
    <source>
        <dbReference type="Proteomes" id="UP000038040"/>
    </source>
</evidence>
<proteinExistence type="inferred from homology"/>
<accession>A0A0N4U0R0</accession>
<gene>
    <name evidence="9" type="ORF">DME_LOCUS4507</name>
</gene>
<keyword evidence="3 7" id="KW-0812">Transmembrane</keyword>
<comment type="function">
    <text evidence="7">Required for assembly of cytochrome c oxidase (complex IV).</text>
</comment>
<evidence type="ECO:0000256" key="1">
    <source>
        <dbReference type="ARBA" id="ARBA00004304"/>
    </source>
</evidence>
<evidence type="ECO:0000259" key="8">
    <source>
        <dbReference type="Pfam" id="PF09813"/>
    </source>
</evidence>
<evidence type="ECO:0000313" key="11">
    <source>
        <dbReference type="Proteomes" id="UP000274756"/>
    </source>
</evidence>
<reference evidence="9 11" key="2">
    <citation type="submission" date="2018-11" db="EMBL/GenBank/DDBJ databases">
        <authorList>
            <consortium name="Pathogen Informatics"/>
        </authorList>
    </citation>
    <scope>NUCLEOTIDE SEQUENCE [LARGE SCALE GENOMIC DNA]</scope>
</reference>
<evidence type="ECO:0000313" key="9">
    <source>
        <dbReference type="EMBL" id="VDN54534.1"/>
    </source>
</evidence>
<dbReference type="PANTHER" id="PTHR15642">
    <property type="entry name" value="CYTOCHROME C OXIDASE ASSEMBLY FACTOR 3, MITOCHONDRIAL"/>
    <property type="match status" value="1"/>
</dbReference>
<dbReference type="OrthoDB" id="10018333at2759"/>